<evidence type="ECO:0000313" key="3">
    <source>
        <dbReference type="Proteomes" id="UP000175852"/>
    </source>
</evidence>
<evidence type="ECO:0000313" key="2">
    <source>
        <dbReference type="EMBL" id="OEY89485.1"/>
    </source>
</evidence>
<feature type="transmembrane region" description="Helical" evidence="1">
    <location>
        <begin position="12"/>
        <end position="31"/>
    </location>
</feature>
<feature type="transmembrane region" description="Helical" evidence="1">
    <location>
        <begin position="51"/>
        <end position="71"/>
    </location>
</feature>
<evidence type="ECO:0000256" key="1">
    <source>
        <dbReference type="SAM" id="Phobius"/>
    </source>
</evidence>
<gene>
    <name evidence="2" type="ORF">BIY41_16840</name>
</gene>
<protein>
    <submittedName>
        <fullName evidence="2">Uncharacterized protein</fullName>
    </submittedName>
</protein>
<keyword evidence="1" id="KW-0812">Transmembrane</keyword>
<accession>A0AAX0HXZ1</accession>
<keyword evidence="1" id="KW-0472">Membrane</keyword>
<proteinExistence type="predicted"/>
<dbReference type="Proteomes" id="UP000175852">
    <property type="component" value="Unassembled WGS sequence"/>
</dbReference>
<sequence length="95" mass="10821">MISSYVFRISSNLLLWIFAALITVRLPWWVFNDSDSKAASVTATISELIEWKLWFTLIAAAIFAAALMLFVSREDEANLAISSANFLSKMFLEYF</sequence>
<organism evidence="2 3">
    <name type="scientific">Xanthomonas campestris pv. glycines</name>
    <dbReference type="NCBI Taxonomy" id="473421"/>
    <lineage>
        <taxon>Bacteria</taxon>
        <taxon>Pseudomonadati</taxon>
        <taxon>Pseudomonadota</taxon>
        <taxon>Gammaproteobacteria</taxon>
        <taxon>Lysobacterales</taxon>
        <taxon>Lysobacteraceae</taxon>
        <taxon>Xanthomonas</taxon>
    </lineage>
</organism>
<dbReference type="EMBL" id="MKCQ01000010">
    <property type="protein sequence ID" value="OEY89485.1"/>
    <property type="molecule type" value="Genomic_DNA"/>
</dbReference>
<dbReference type="AlphaFoldDB" id="A0AAX0HXZ1"/>
<keyword evidence="1" id="KW-1133">Transmembrane helix</keyword>
<comment type="caution">
    <text evidence="2">The sequence shown here is derived from an EMBL/GenBank/DDBJ whole genome shotgun (WGS) entry which is preliminary data.</text>
</comment>
<name>A0AAX0HXZ1_XANCG</name>
<reference evidence="2 3" key="1">
    <citation type="submission" date="2016-09" db="EMBL/GenBank/DDBJ databases">
        <authorList>
            <person name="Wen S.-F."/>
            <person name="Lo A.-C."/>
            <person name="Lin C.-J."/>
            <person name="Tseng T.-T."/>
        </authorList>
    </citation>
    <scope>NUCLEOTIDE SEQUENCE [LARGE SCALE GENOMIC DNA]</scope>
    <source>
        <strain evidence="2 3">12609</strain>
    </source>
</reference>